<sequence length="319" mass="36353">MKLGIIGSGMIVKDFLSFAHELPEIKLEAIAARNIENLKELQNKYNIKEIYTDIDLCLENKEVDTIYVAVPNNLHYTVAKKALEAGKNVICEKPFTLKYDEAVELFKIAEDKGLILIEAITNQYQKNYLDIKDNIDNIGEIRLVECNFSQLSSRYEAFKNGVIAPVFDKSKGGGVLGDLNIYNIHFVVGLFGKPGKVHYVPNIVNDVDTSGILLLEYDSFKVVCIAAKDTFNNSYVNIQGDQGIIKVIGPTNEVPNYSIKTKDNFIDENKNIHSHRMFAEFKKFVEVINNKDFKFMNNQKEHTLNVMYIYEKAKKFIEN</sequence>
<dbReference type="PANTHER" id="PTHR43054">
    <property type="match status" value="1"/>
</dbReference>
<dbReference type="PATRIC" id="fig|1379.3.peg.917"/>
<dbReference type="Gene3D" id="3.40.50.720">
    <property type="entry name" value="NAD(P)-binding Rossmann-like Domain"/>
    <property type="match status" value="1"/>
</dbReference>
<feature type="domain" description="Gfo/Idh/MocA-like oxidoreductase N-terminal" evidence="1">
    <location>
        <begin position="2"/>
        <end position="117"/>
    </location>
</feature>
<evidence type="ECO:0000313" key="4">
    <source>
        <dbReference type="Proteomes" id="UP000070355"/>
    </source>
</evidence>
<dbReference type="InterPro" id="IPR000683">
    <property type="entry name" value="Gfo/Idh/MocA-like_OxRdtase_N"/>
</dbReference>
<dbReference type="STRING" id="1379.HMPREF3186_00934"/>
<evidence type="ECO:0000313" key="3">
    <source>
        <dbReference type="EMBL" id="KXB59797.1"/>
    </source>
</evidence>
<dbReference type="EMBL" id="LSDC01000063">
    <property type="protein sequence ID" value="KXB59797.1"/>
    <property type="molecule type" value="Genomic_DNA"/>
</dbReference>
<dbReference type="RefSeq" id="WP_060914110.1">
    <property type="nucleotide sequence ID" value="NZ_JAWFGB010000011.1"/>
</dbReference>
<evidence type="ECO:0000259" key="1">
    <source>
        <dbReference type="Pfam" id="PF01408"/>
    </source>
</evidence>
<dbReference type="AlphaFoldDB" id="A0A133ZWH9"/>
<comment type="caution">
    <text evidence="3">The sequence shown here is derived from an EMBL/GenBank/DDBJ whole genome shotgun (WGS) entry which is preliminary data.</text>
</comment>
<organism evidence="3 4">
    <name type="scientific">Gemella haemolysans</name>
    <dbReference type="NCBI Taxonomy" id="1379"/>
    <lineage>
        <taxon>Bacteria</taxon>
        <taxon>Bacillati</taxon>
        <taxon>Bacillota</taxon>
        <taxon>Bacilli</taxon>
        <taxon>Bacillales</taxon>
        <taxon>Gemellaceae</taxon>
        <taxon>Gemella</taxon>
    </lineage>
</organism>
<gene>
    <name evidence="3" type="ORF">HMPREF3186_00934</name>
</gene>
<dbReference type="InterPro" id="IPR036291">
    <property type="entry name" value="NAD(P)-bd_dom_sf"/>
</dbReference>
<feature type="domain" description="GFO/IDH/MocA-like oxidoreductase" evidence="2">
    <location>
        <begin position="137"/>
        <end position="245"/>
    </location>
</feature>
<protein>
    <submittedName>
        <fullName evidence="3">Oxidoreductase, NAD-binding domain protein</fullName>
    </submittedName>
</protein>
<dbReference type="InterPro" id="IPR055170">
    <property type="entry name" value="GFO_IDH_MocA-like_dom"/>
</dbReference>
<dbReference type="SUPFAM" id="SSF55347">
    <property type="entry name" value="Glyceraldehyde-3-phosphate dehydrogenase-like, C-terminal domain"/>
    <property type="match status" value="1"/>
</dbReference>
<evidence type="ECO:0000259" key="2">
    <source>
        <dbReference type="Pfam" id="PF22725"/>
    </source>
</evidence>
<dbReference type="Gene3D" id="3.30.360.10">
    <property type="entry name" value="Dihydrodipicolinate Reductase, domain 2"/>
    <property type="match status" value="1"/>
</dbReference>
<dbReference type="SUPFAM" id="SSF51735">
    <property type="entry name" value="NAD(P)-binding Rossmann-fold domains"/>
    <property type="match status" value="1"/>
</dbReference>
<dbReference type="PANTHER" id="PTHR43054:SF1">
    <property type="entry name" value="SCYLLO-INOSITOL 2-DEHYDROGENASE (NADP(+)) IOLU"/>
    <property type="match status" value="1"/>
</dbReference>
<proteinExistence type="predicted"/>
<dbReference type="Pfam" id="PF22725">
    <property type="entry name" value="GFO_IDH_MocA_C3"/>
    <property type="match status" value="1"/>
</dbReference>
<reference evidence="4" key="1">
    <citation type="submission" date="2016-01" db="EMBL/GenBank/DDBJ databases">
        <authorList>
            <person name="Mitreva M."/>
            <person name="Pepin K.H."/>
            <person name="Mihindukulasuriya K.A."/>
            <person name="Fulton R."/>
            <person name="Fronick C."/>
            <person name="O'Laughlin M."/>
            <person name="Miner T."/>
            <person name="Herter B."/>
            <person name="Rosa B.A."/>
            <person name="Cordes M."/>
            <person name="Tomlinson C."/>
            <person name="Wollam A."/>
            <person name="Palsikar V.B."/>
            <person name="Mardis E.R."/>
            <person name="Wilson R.K."/>
        </authorList>
    </citation>
    <scope>NUCLEOTIDE SEQUENCE [LARGE SCALE GENOMIC DNA]</scope>
    <source>
        <strain evidence="4">DNF01167</strain>
    </source>
</reference>
<dbReference type="OrthoDB" id="9815825at2"/>
<dbReference type="Proteomes" id="UP000070355">
    <property type="component" value="Unassembled WGS sequence"/>
</dbReference>
<name>A0A133ZWH9_9BACL</name>
<dbReference type="GO" id="GO:0000166">
    <property type="term" value="F:nucleotide binding"/>
    <property type="evidence" value="ECO:0007669"/>
    <property type="project" value="InterPro"/>
</dbReference>
<dbReference type="Pfam" id="PF01408">
    <property type="entry name" value="GFO_IDH_MocA"/>
    <property type="match status" value="1"/>
</dbReference>
<accession>A0A133ZWH9</accession>